<protein>
    <submittedName>
        <fullName evidence="1">Uncharacterized protein</fullName>
    </submittedName>
</protein>
<evidence type="ECO:0000313" key="1">
    <source>
        <dbReference type="EMBL" id="VFJ12916.1"/>
    </source>
</evidence>
<dbReference type="Proteomes" id="UP000294299">
    <property type="component" value="Chromosome NFRAN"/>
</dbReference>
<organism evidence="1 2">
    <name type="scientific">Candidatus Nitrosocosmicus franklandianus</name>
    <dbReference type="NCBI Taxonomy" id="1798806"/>
    <lineage>
        <taxon>Archaea</taxon>
        <taxon>Nitrososphaerota</taxon>
        <taxon>Nitrososphaeria</taxon>
        <taxon>Nitrososphaerales</taxon>
        <taxon>Nitrososphaeraceae</taxon>
        <taxon>Candidatus Nitrosocosmicus</taxon>
    </lineage>
</organism>
<dbReference type="EMBL" id="LR216287">
    <property type="protein sequence ID" value="VFJ12916.1"/>
    <property type="molecule type" value="Genomic_DNA"/>
</dbReference>
<sequence>MHKVFDIENILAQLEKDKKRDSSVYFLDFLHNDSFEAGIIRLSPVKRTLKVFIMPTKYTTL</sequence>
<proteinExistence type="predicted"/>
<gene>
    <name evidence="1" type="ORF">NFRAN_0594</name>
</gene>
<name>A0A484I730_9ARCH</name>
<dbReference type="KEGG" id="nfn:NFRAN_0594"/>
<accession>A0A484I730</accession>
<keyword evidence="2" id="KW-1185">Reference proteome</keyword>
<dbReference type="AlphaFoldDB" id="A0A484I730"/>
<reference evidence="1 2" key="1">
    <citation type="submission" date="2019-02" db="EMBL/GenBank/DDBJ databases">
        <authorList>
            <person name="Lehtovirta-Morley E L."/>
        </authorList>
    </citation>
    <scope>NUCLEOTIDE SEQUENCE [LARGE SCALE GENOMIC DNA]</scope>
    <source>
        <strain evidence="1">NFRAN1</strain>
    </source>
</reference>
<evidence type="ECO:0000313" key="2">
    <source>
        <dbReference type="Proteomes" id="UP000294299"/>
    </source>
</evidence>